<dbReference type="InterPro" id="IPR052020">
    <property type="entry name" value="Cyclic_di-GMP/3'3'-cGAMP_PDE"/>
</dbReference>
<keyword evidence="5" id="KW-1185">Reference proteome</keyword>
<dbReference type="InterPro" id="IPR037522">
    <property type="entry name" value="HD_GYP_dom"/>
</dbReference>
<reference evidence="4 5" key="1">
    <citation type="submission" date="2020-08" db="EMBL/GenBank/DDBJ databases">
        <title>Genomic Encyclopedia of Type Strains, Phase IV (KMG-IV): sequencing the most valuable type-strain genomes for metagenomic binning, comparative biology and taxonomic classification.</title>
        <authorList>
            <person name="Goeker M."/>
        </authorList>
    </citation>
    <scope>NUCLEOTIDE SEQUENCE [LARGE SCALE GENOMIC DNA]</scope>
    <source>
        <strain evidence="4 5">DSM 22071</strain>
    </source>
</reference>
<dbReference type="GO" id="GO:0000160">
    <property type="term" value="P:phosphorelay signal transduction system"/>
    <property type="evidence" value="ECO:0007669"/>
    <property type="project" value="InterPro"/>
</dbReference>
<dbReference type="RefSeq" id="WP_183731341.1">
    <property type="nucleotide sequence ID" value="NZ_JACHID010000006.1"/>
</dbReference>
<evidence type="ECO:0000256" key="1">
    <source>
        <dbReference type="PROSITE-ProRule" id="PRU00169"/>
    </source>
</evidence>
<dbReference type="SUPFAM" id="SSF52172">
    <property type="entry name" value="CheY-like"/>
    <property type="match status" value="1"/>
</dbReference>
<protein>
    <submittedName>
        <fullName evidence="4">Putative two-component system response regulator</fullName>
    </submittedName>
</protein>
<feature type="domain" description="HD-GYP" evidence="3">
    <location>
        <begin position="134"/>
        <end position="341"/>
    </location>
</feature>
<feature type="modified residue" description="4-aspartylphosphate" evidence="1">
    <location>
        <position position="64"/>
    </location>
</feature>
<dbReference type="PANTHER" id="PTHR45228:SF5">
    <property type="entry name" value="CYCLIC DI-GMP PHOSPHODIESTERASE VC_1348-RELATED"/>
    <property type="match status" value="1"/>
</dbReference>
<dbReference type="SUPFAM" id="SSF109604">
    <property type="entry name" value="HD-domain/PDEase-like"/>
    <property type="match status" value="1"/>
</dbReference>
<dbReference type="CDD" id="cd00077">
    <property type="entry name" value="HDc"/>
    <property type="match status" value="1"/>
</dbReference>
<dbReference type="PROSITE" id="PS51832">
    <property type="entry name" value="HD_GYP"/>
    <property type="match status" value="1"/>
</dbReference>
<dbReference type="PROSITE" id="PS50110">
    <property type="entry name" value="RESPONSE_REGULATORY"/>
    <property type="match status" value="1"/>
</dbReference>
<dbReference type="PANTHER" id="PTHR45228">
    <property type="entry name" value="CYCLIC DI-GMP PHOSPHODIESTERASE TM_0186-RELATED"/>
    <property type="match status" value="1"/>
</dbReference>
<accession>A0A7W8DH33</accession>
<evidence type="ECO:0000259" key="3">
    <source>
        <dbReference type="PROSITE" id="PS51832"/>
    </source>
</evidence>
<dbReference type="InterPro" id="IPR003607">
    <property type="entry name" value="HD/PDEase_dom"/>
</dbReference>
<name>A0A7W8DH33_9BACT</name>
<evidence type="ECO:0000313" key="4">
    <source>
        <dbReference type="EMBL" id="MBB5021858.1"/>
    </source>
</evidence>
<comment type="caution">
    <text evidence="4">The sequence shown here is derived from an EMBL/GenBank/DDBJ whole genome shotgun (WGS) entry which is preliminary data.</text>
</comment>
<dbReference type="Gene3D" id="3.40.50.2300">
    <property type="match status" value="1"/>
</dbReference>
<evidence type="ECO:0000259" key="2">
    <source>
        <dbReference type="PROSITE" id="PS50110"/>
    </source>
</evidence>
<sequence>MIRQIRPTKDNFTSTILIAEDSRVQKKILEGHLRSLGYNVLSGADGQEAFEIFQAVQPRLVITDLEMPIMDGFELISKIREEEVQYTHITVLSSLAEKENIVRAISLGASDYLVKPFHPDEMKVRLEASERLLRIQGQERLILLMAKLTDYRSPETGFHIERVQHYTRLLAQDLSQHGHKELNPGIISLLYSLSSLHDIGKVAVPDHILNKPGKLTPEEFETMKQHVDIGGTILDDAYKELGSQLLRIARDIVLYHHERYDGSGYPYGLAGDEIPLAARIVALADVYDALSSERCYKPEFPRDQCKQIILDETGAHFDPMIVESFLRNEEAFWTIKMQFSD</sequence>
<proteinExistence type="predicted"/>
<evidence type="ECO:0000313" key="5">
    <source>
        <dbReference type="Proteomes" id="UP000528322"/>
    </source>
</evidence>
<dbReference type="InterPro" id="IPR001789">
    <property type="entry name" value="Sig_transdc_resp-reg_receiver"/>
</dbReference>
<dbReference type="AlphaFoldDB" id="A0A7W8DH33"/>
<dbReference type="SMART" id="SM00471">
    <property type="entry name" value="HDc"/>
    <property type="match status" value="1"/>
</dbReference>
<keyword evidence="1" id="KW-0597">Phosphoprotein</keyword>
<organism evidence="4 5">
    <name type="scientific">Desulfurispira natronophila</name>
    <dbReference type="NCBI Taxonomy" id="682562"/>
    <lineage>
        <taxon>Bacteria</taxon>
        <taxon>Pseudomonadati</taxon>
        <taxon>Chrysiogenota</taxon>
        <taxon>Chrysiogenia</taxon>
        <taxon>Chrysiogenales</taxon>
        <taxon>Chrysiogenaceae</taxon>
        <taxon>Desulfurispira</taxon>
    </lineage>
</organism>
<feature type="domain" description="Response regulatory" evidence="2">
    <location>
        <begin position="15"/>
        <end position="130"/>
    </location>
</feature>
<dbReference type="SMART" id="SM00448">
    <property type="entry name" value="REC"/>
    <property type="match status" value="1"/>
</dbReference>
<gene>
    <name evidence="4" type="ORF">HNR37_001172</name>
</gene>
<dbReference type="Proteomes" id="UP000528322">
    <property type="component" value="Unassembled WGS sequence"/>
</dbReference>
<dbReference type="Pfam" id="PF00072">
    <property type="entry name" value="Response_reg"/>
    <property type="match status" value="1"/>
</dbReference>
<dbReference type="CDD" id="cd17546">
    <property type="entry name" value="REC_hyHK_CKI1_RcsC-like"/>
    <property type="match status" value="1"/>
</dbReference>
<dbReference type="InterPro" id="IPR011006">
    <property type="entry name" value="CheY-like_superfamily"/>
</dbReference>
<dbReference type="Gene3D" id="1.10.3210.10">
    <property type="entry name" value="Hypothetical protein af1432"/>
    <property type="match status" value="1"/>
</dbReference>
<dbReference type="EMBL" id="JACHID010000006">
    <property type="protein sequence ID" value="MBB5021858.1"/>
    <property type="molecule type" value="Genomic_DNA"/>
</dbReference>
<dbReference type="Pfam" id="PF13487">
    <property type="entry name" value="HD_5"/>
    <property type="match status" value="1"/>
</dbReference>